<evidence type="ECO:0000313" key="3">
    <source>
        <dbReference type="EMBL" id="GAA4856511.1"/>
    </source>
</evidence>
<dbReference type="Pfam" id="PF18912">
    <property type="entry name" value="DZR_2"/>
    <property type="match status" value="1"/>
</dbReference>
<sequence length="249" mass="26552">MAKAVNQMSRAQVDGWLCRLGRVICPPRCLVCREPGAEARDLCAACAAELPWNRHACPTCALPSPGVGAPPGAPASRCGACLQRPSPLAAAHAAFVYGFPLDRLLPRLKFHGDLAAGRLLSQLMADALVDVPRPDALLPVPLHGARLRRRGYDQALELARPLGRALGIPVIDRILRRQRATRQQSRLDAGQRQRNLRGAFALADPAALPAHVALVDDVMTTGATLHAAAAVLRRAGVARVDAWVCARAP</sequence>
<protein>
    <submittedName>
        <fullName evidence="3">ComF family protein</fullName>
    </submittedName>
</protein>
<dbReference type="PANTHER" id="PTHR47505:SF1">
    <property type="entry name" value="DNA UTILIZATION PROTEIN YHGH"/>
    <property type="match status" value="1"/>
</dbReference>
<proteinExistence type="inferred from homology"/>
<accession>A0ABP9DQ51</accession>
<evidence type="ECO:0000313" key="4">
    <source>
        <dbReference type="Proteomes" id="UP001501323"/>
    </source>
</evidence>
<comment type="caution">
    <text evidence="3">The sequence shown here is derived from an EMBL/GenBank/DDBJ whole genome shotgun (WGS) entry which is preliminary data.</text>
</comment>
<dbReference type="RefSeq" id="WP_345293933.1">
    <property type="nucleotide sequence ID" value="NZ_BAABJY010000001.1"/>
</dbReference>
<dbReference type="InterPro" id="IPR000836">
    <property type="entry name" value="PRTase_dom"/>
</dbReference>
<dbReference type="EMBL" id="BAABJY010000001">
    <property type="protein sequence ID" value="GAA4856511.1"/>
    <property type="molecule type" value="Genomic_DNA"/>
</dbReference>
<dbReference type="InterPro" id="IPR029057">
    <property type="entry name" value="PRTase-like"/>
</dbReference>
<dbReference type="InterPro" id="IPR044005">
    <property type="entry name" value="DZR_2"/>
</dbReference>
<dbReference type="Proteomes" id="UP001501323">
    <property type="component" value="Unassembled WGS sequence"/>
</dbReference>
<feature type="domain" description="Double zinc ribbon" evidence="2">
    <location>
        <begin position="22"/>
        <end position="82"/>
    </location>
</feature>
<dbReference type="PANTHER" id="PTHR47505">
    <property type="entry name" value="DNA UTILIZATION PROTEIN YHGH"/>
    <property type="match status" value="1"/>
</dbReference>
<dbReference type="SUPFAM" id="SSF53271">
    <property type="entry name" value="PRTase-like"/>
    <property type="match status" value="1"/>
</dbReference>
<name>A0ABP9DQ51_9GAMM</name>
<reference evidence="4" key="1">
    <citation type="journal article" date="2019" name="Int. J. Syst. Evol. Microbiol.">
        <title>The Global Catalogue of Microorganisms (GCM) 10K type strain sequencing project: providing services to taxonomists for standard genome sequencing and annotation.</title>
        <authorList>
            <consortium name="The Broad Institute Genomics Platform"/>
            <consortium name="The Broad Institute Genome Sequencing Center for Infectious Disease"/>
            <person name="Wu L."/>
            <person name="Ma J."/>
        </authorList>
    </citation>
    <scope>NUCLEOTIDE SEQUENCE [LARGE SCALE GENOMIC DNA]</scope>
    <source>
        <strain evidence="4">JCM 18392</strain>
    </source>
</reference>
<dbReference type="Gene3D" id="3.40.50.2020">
    <property type="match status" value="1"/>
</dbReference>
<organism evidence="3 4">
    <name type="scientific">Luteimonas vadosa</name>
    <dbReference type="NCBI Taxonomy" id="1165507"/>
    <lineage>
        <taxon>Bacteria</taxon>
        <taxon>Pseudomonadati</taxon>
        <taxon>Pseudomonadota</taxon>
        <taxon>Gammaproteobacteria</taxon>
        <taxon>Lysobacterales</taxon>
        <taxon>Lysobacteraceae</taxon>
        <taxon>Luteimonas</taxon>
    </lineage>
</organism>
<keyword evidence="4" id="KW-1185">Reference proteome</keyword>
<dbReference type="InterPro" id="IPR051910">
    <property type="entry name" value="ComF/GntX_DNA_util-trans"/>
</dbReference>
<gene>
    <name evidence="3" type="ORF">GCM10023332_05220</name>
</gene>
<evidence type="ECO:0000256" key="1">
    <source>
        <dbReference type="ARBA" id="ARBA00008007"/>
    </source>
</evidence>
<evidence type="ECO:0000259" key="2">
    <source>
        <dbReference type="Pfam" id="PF18912"/>
    </source>
</evidence>
<dbReference type="CDD" id="cd06223">
    <property type="entry name" value="PRTases_typeI"/>
    <property type="match status" value="1"/>
</dbReference>
<comment type="similarity">
    <text evidence="1">Belongs to the ComF/GntX family.</text>
</comment>